<keyword evidence="2" id="KW-1185">Reference proteome</keyword>
<accession>A0ACA8DYG8</accession>
<reference evidence="1" key="1">
    <citation type="submission" date="2015-03" db="EMBL/GenBank/DDBJ databases">
        <authorList>
            <person name="Xie B.-B."/>
            <person name="Rong J.-C."/>
            <person name="Qin Q.-L."/>
            <person name="Zhang Y.-Z."/>
        </authorList>
    </citation>
    <scope>NUCLEOTIDE SEQUENCE</scope>
    <source>
        <strain evidence="1">DSM 14585</strain>
    </source>
</reference>
<gene>
    <name evidence="1" type="ORF">PAGA_a3051</name>
</gene>
<dbReference type="Proteomes" id="UP000217277">
    <property type="component" value="Chromosome I"/>
</dbReference>
<evidence type="ECO:0000313" key="1">
    <source>
        <dbReference type="EMBL" id="ATC83247.1"/>
    </source>
</evidence>
<dbReference type="EMBL" id="CP011011">
    <property type="protein sequence ID" value="ATC83247.1"/>
    <property type="molecule type" value="Genomic_DNA"/>
</dbReference>
<sequence length="408" mass="47681">MQRFNDKEHSKHWIYLDDNNTPLIIPCLYARYTTERGLSVELKVKKDRISNLTEHYFEEVEIGKNGQYVRGNQLGLFLDWVDQQNSLGSSISLTNHTALPQDIINEYLNIYLIEKKCKSEVTLNKAVYSLKSYYNWLHYFFGNNYKNIGVFSSHRALARKNNKQGLLVKYLLPATRELLYRRTDTLLEEIVLRNGGDLGCRTKENQGFLLENFVAGKINHKGVLSLFDELDRKPEKEEFKYYLSSLYSKYGFSRILYISRELLIKMKRYYDTERPHTDSNHLFVSNSNNNSKGQCISVEFGSNVFQKVLNIVIEEIQESSEMYIGYQSLEHGYVYHHLRHSFGTDVFYEECRRNGKEIDSITTESAAYIETARRLGHKVDSRFGGQTTKIYIHACGHRERLLQETLNG</sequence>
<name>A0ACA8DYG8_9GAMM</name>
<evidence type="ECO:0000313" key="2">
    <source>
        <dbReference type="Proteomes" id="UP000217277"/>
    </source>
</evidence>
<organism evidence="1 2">
    <name type="scientific">Pseudoalteromonas agarivorans DSM 14585</name>
    <dbReference type="NCBI Taxonomy" id="1312369"/>
    <lineage>
        <taxon>Bacteria</taxon>
        <taxon>Pseudomonadati</taxon>
        <taxon>Pseudomonadota</taxon>
        <taxon>Gammaproteobacteria</taxon>
        <taxon>Alteromonadales</taxon>
        <taxon>Pseudoalteromonadaceae</taxon>
        <taxon>Pseudoalteromonas</taxon>
    </lineage>
</organism>
<protein>
    <submittedName>
        <fullName evidence="1">Uncharacterized protein</fullName>
    </submittedName>
</protein>
<proteinExistence type="predicted"/>